<feature type="domain" description="DUF1595" evidence="7">
    <location>
        <begin position="428"/>
        <end position="489"/>
    </location>
</feature>
<feature type="domain" description="Cytochrome C Planctomycete-type" evidence="6">
    <location>
        <begin position="39"/>
        <end position="86"/>
    </location>
</feature>
<dbReference type="Pfam" id="PF07637">
    <property type="entry name" value="PSD5"/>
    <property type="match status" value="1"/>
</dbReference>
<evidence type="ECO:0000313" key="9">
    <source>
        <dbReference type="Proteomes" id="UP000011991"/>
    </source>
</evidence>
<dbReference type="Pfam" id="PF07626">
    <property type="entry name" value="PSD3"/>
    <property type="match status" value="1"/>
</dbReference>
<dbReference type="EMBL" id="ANOG01000442">
    <property type="protein sequence ID" value="EMI20005.1"/>
    <property type="molecule type" value="Genomic_DNA"/>
</dbReference>
<feature type="signal peptide" evidence="1">
    <location>
        <begin position="1"/>
        <end position="24"/>
    </location>
</feature>
<accession>M5RL16</accession>
<feature type="domain" description="DUF1588" evidence="4">
    <location>
        <begin position="646"/>
        <end position="745"/>
    </location>
</feature>
<dbReference type="InterPro" id="IPR013042">
    <property type="entry name" value="DUF1592"/>
</dbReference>
<protein>
    <submittedName>
        <fullName evidence="8">Secreted protein containing DUF1592</fullName>
    </submittedName>
</protein>
<dbReference type="InterPro" id="IPR011478">
    <property type="entry name" value="DUF1585"/>
</dbReference>
<evidence type="ECO:0000259" key="2">
    <source>
        <dbReference type="Pfam" id="PF07624"/>
    </source>
</evidence>
<dbReference type="InterPro" id="IPR013039">
    <property type="entry name" value="DUF1588"/>
</dbReference>
<feature type="domain" description="DUF1585" evidence="2">
    <location>
        <begin position="768"/>
        <end position="841"/>
    </location>
</feature>
<keyword evidence="1" id="KW-0732">Signal</keyword>
<evidence type="ECO:0000259" key="3">
    <source>
        <dbReference type="Pfam" id="PF07626"/>
    </source>
</evidence>
<reference evidence="8" key="1">
    <citation type="submission" date="2012-12" db="EMBL/GenBank/DDBJ databases">
        <title>Permanent draft genome of Rhodopirellula maiorica strain SM1.</title>
        <authorList>
            <person name="Richter M."/>
            <person name="Richter-Heitmann T."/>
            <person name="Frank C."/>
            <person name="Harder J."/>
            <person name="Glockner F.O."/>
        </authorList>
    </citation>
    <scope>NUCLEOTIDE SEQUENCE</scope>
    <source>
        <strain evidence="8">SM1</strain>
    </source>
</reference>
<dbReference type="Pfam" id="PF07627">
    <property type="entry name" value="PSCyt3"/>
    <property type="match status" value="1"/>
</dbReference>
<dbReference type="Pfam" id="PF07624">
    <property type="entry name" value="PSD2"/>
    <property type="match status" value="1"/>
</dbReference>
<keyword evidence="9" id="KW-1185">Reference proteome</keyword>
<evidence type="ECO:0000259" key="7">
    <source>
        <dbReference type="Pfam" id="PF07637"/>
    </source>
</evidence>
<evidence type="ECO:0000259" key="6">
    <source>
        <dbReference type="Pfam" id="PF07635"/>
    </source>
</evidence>
<sequence>MTKHFFTLSLFCFFTIFLVGQTEAAELSSNHRSFLKSYCVQCHGPEQQEGELRLDTLSTDFADPLISSMWAEVLNSINAHEMPPEDEKQPSMEAAAAFAKWLESSLAQAEIAKRATRVVLRRMNRAEYNNTIRDLVGVDFDPAEAFPEDPPAGGFDNIGEALTMSPLQMELYYSAARTILDHALVEGEQPASIKWHFEPEQNAEGTDRLRVKHDGNNILLNDGDNTTEGAFTVVHHDAWNKSIGFRDFKVPSAGEYIIRICAAGRVPSRAEVVASAKSILQTRRDEAIAKKPGSEKRETERVERDLLHFQTDRMYDYGPPRVKVAINLGGTPKVIGEFDVAASPSDPAVYEVRARFTTEKAGVKLNNVYNVPRVLENFWMQDRDEFARPELLVDWIELSGPMYSQWPPESHARLLFDSPNKDKDENAYAREVIRRFMTRAYRRPVDDGEVDAKLALYRKYREHKPTFIEAIKVPLAAVLASPHFLYLAEPEAASESPRPLNQYELASRLSYFLWSSMPDNELFRLASRGELAKPEVLEDQVTRMLADSKNDAFVENFAGQWLGLRNVGANPPTSTLYPKYDRHLEVSMVQETEAFFAEILRHDVDSRHLIESDFVTVNERLARFYGIAGVKGDAFRRVSVPADSHRGGLVTQASIHCITSNGTRTSPVTRGVWVMKTMLGTDPGLPVANVGEIPTKVPGIDKATVRDRLTIHRQNPACARCHNKIDPLGFALENFNACGEWRDQEGHGYNGRIGKNDPQIDASAKMPDGSEFIGVEGLQSELLKNEDLFLSGLASKLTTYALGRELGFSDRDTVRDFVATMKRNQYTLRSLIVAIVQSEAFKTK</sequence>
<dbReference type="Pfam" id="PF07631">
    <property type="entry name" value="PSD4"/>
    <property type="match status" value="1"/>
</dbReference>
<feature type="domain" description="DUF1587" evidence="3">
    <location>
        <begin position="121"/>
        <end position="184"/>
    </location>
</feature>
<dbReference type="PATRIC" id="fig|1265738.3.peg.3065"/>
<evidence type="ECO:0000313" key="8">
    <source>
        <dbReference type="EMBL" id="EMI20005.1"/>
    </source>
</evidence>
<organism evidence="8 9">
    <name type="scientific">Rhodopirellula maiorica SM1</name>
    <dbReference type="NCBI Taxonomy" id="1265738"/>
    <lineage>
        <taxon>Bacteria</taxon>
        <taxon>Pseudomonadati</taxon>
        <taxon>Planctomycetota</taxon>
        <taxon>Planctomycetia</taxon>
        <taxon>Pirellulales</taxon>
        <taxon>Pirellulaceae</taxon>
        <taxon>Novipirellula</taxon>
    </lineage>
</organism>
<evidence type="ECO:0000259" key="4">
    <source>
        <dbReference type="Pfam" id="PF07627"/>
    </source>
</evidence>
<feature type="domain" description="DUF1592" evidence="5">
    <location>
        <begin position="500"/>
        <end position="627"/>
    </location>
</feature>
<comment type="caution">
    <text evidence="8">The sequence shown here is derived from an EMBL/GenBank/DDBJ whole genome shotgun (WGS) entry which is preliminary data.</text>
</comment>
<dbReference type="InterPro" id="IPR013036">
    <property type="entry name" value="DUF1587"/>
</dbReference>
<dbReference type="AlphaFoldDB" id="M5RL16"/>
<name>M5RL16_9BACT</name>
<feature type="chain" id="PRO_5004070809" evidence="1">
    <location>
        <begin position="25"/>
        <end position="844"/>
    </location>
</feature>
<dbReference type="Pfam" id="PF07635">
    <property type="entry name" value="PSCyt1"/>
    <property type="match status" value="1"/>
</dbReference>
<dbReference type="Proteomes" id="UP000011991">
    <property type="component" value="Unassembled WGS sequence"/>
</dbReference>
<dbReference type="InterPro" id="IPR011429">
    <property type="entry name" value="Cyt_c_Planctomycete-type"/>
</dbReference>
<proteinExistence type="predicted"/>
<evidence type="ECO:0000256" key="1">
    <source>
        <dbReference type="SAM" id="SignalP"/>
    </source>
</evidence>
<evidence type="ECO:0000259" key="5">
    <source>
        <dbReference type="Pfam" id="PF07631"/>
    </source>
</evidence>
<dbReference type="RefSeq" id="WP_008697150.1">
    <property type="nucleotide sequence ID" value="NZ_ANOG01000442.1"/>
</dbReference>
<reference evidence="8" key="2">
    <citation type="journal article" date="2013" name="Mar. Genomics">
        <title>Expression of sulfatases in Rhodopirellula baltica and the diversity of sulfatases in the genus Rhodopirellula.</title>
        <authorList>
            <person name="Wegner C.E."/>
            <person name="Richter-Heitmann T."/>
            <person name="Klindworth A."/>
            <person name="Klockow C."/>
            <person name="Richter M."/>
            <person name="Achstetter T."/>
            <person name="Glockner F.O."/>
            <person name="Harder J."/>
        </authorList>
    </citation>
    <scope>NUCLEOTIDE SEQUENCE [LARGE SCALE GENOMIC DNA]</scope>
    <source>
        <strain evidence="8">SM1</strain>
    </source>
</reference>
<dbReference type="OrthoDB" id="175242at2"/>
<gene>
    <name evidence="8" type="ORF">RMSM_03065</name>
</gene>
<dbReference type="InterPro" id="IPR013043">
    <property type="entry name" value="DUF1595"/>
</dbReference>